<evidence type="ECO:0000313" key="2">
    <source>
        <dbReference type="Proteomes" id="UP000268014"/>
    </source>
</evidence>
<protein>
    <submittedName>
        <fullName evidence="1">Uncharacterized protein</fullName>
    </submittedName>
</protein>
<reference evidence="1 2" key="1">
    <citation type="submission" date="2018-11" db="EMBL/GenBank/DDBJ databases">
        <authorList>
            <consortium name="Pathogen Informatics"/>
        </authorList>
    </citation>
    <scope>NUCLEOTIDE SEQUENCE [LARGE SCALE GENOMIC DNA]</scope>
    <source>
        <strain evidence="1 2">MHpl1</strain>
    </source>
</reference>
<gene>
    <name evidence="1" type="ORF">HPLM_LOCUS2670</name>
</gene>
<dbReference type="EMBL" id="UZAF01006175">
    <property type="protein sequence ID" value="VDO16196.1"/>
    <property type="molecule type" value="Genomic_DNA"/>
</dbReference>
<dbReference type="OrthoDB" id="10006218at2759"/>
<accession>A0A3P7T5E2</accession>
<keyword evidence="2" id="KW-1185">Reference proteome</keyword>
<dbReference type="AlphaFoldDB" id="A0A3P7T5E2"/>
<organism evidence="1 2">
    <name type="scientific">Haemonchus placei</name>
    <name type="common">Barber's pole worm</name>
    <dbReference type="NCBI Taxonomy" id="6290"/>
    <lineage>
        <taxon>Eukaryota</taxon>
        <taxon>Metazoa</taxon>
        <taxon>Ecdysozoa</taxon>
        <taxon>Nematoda</taxon>
        <taxon>Chromadorea</taxon>
        <taxon>Rhabditida</taxon>
        <taxon>Rhabditina</taxon>
        <taxon>Rhabditomorpha</taxon>
        <taxon>Strongyloidea</taxon>
        <taxon>Trichostrongylidae</taxon>
        <taxon>Haemonchus</taxon>
    </lineage>
</organism>
<sequence length="48" mass="5682">MLRDIGSQGYWMYSYEINGAWHNLCEYSFIHESAFNQYGVTPLAKYLN</sequence>
<evidence type="ECO:0000313" key="1">
    <source>
        <dbReference type="EMBL" id="VDO16196.1"/>
    </source>
</evidence>
<name>A0A3P7T5E2_HAEPC</name>
<dbReference type="Proteomes" id="UP000268014">
    <property type="component" value="Unassembled WGS sequence"/>
</dbReference>
<proteinExistence type="predicted"/>